<organism evidence="3 4">
    <name type="scientific">Kutzneria albida DSM 43870</name>
    <dbReference type="NCBI Taxonomy" id="1449976"/>
    <lineage>
        <taxon>Bacteria</taxon>
        <taxon>Bacillati</taxon>
        <taxon>Actinomycetota</taxon>
        <taxon>Actinomycetes</taxon>
        <taxon>Pseudonocardiales</taxon>
        <taxon>Pseudonocardiaceae</taxon>
        <taxon>Kutzneria</taxon>
    </lineage>
</organism>
<feature type="domain" description="CHRD" evidence="2">
    <location>
        <begin position="157"/>
        <end position="289"/>
    </location>
</feature>
<feature type="signal peptide" evidence="1">
    <location>
        <begin position="1"/>
        <end position="24"/>
    </location>
</feature>
<accession>W5W1T0</accession>
<dbReference type="RefSeq" id="WP_025355033.1">
    <property type="nucleotide sequence ID" value="NZ_CP007155.1"/>
</dbReference>
<dbReference type="STRING" id="1449976.KALB_1439"/>
<keyword evidence="1" id="KW-0732">Signal</keyword>
<evidence type="ECO:0000259" key="2">
    <source>
        <dbReference type="SMART" id="SM00754"/>
    </source>
</evidence>
<name>W5W1T0_9PSEU</name>
<reference evidence="3 4" key="1">
    <citation type="journal article" date="2014" name="BMC Genomics">
        <title>Complete genome sequence of producer of the glycopeptide antibiotic Aculeximycin Kutzneria albida DSM 43870T, a representative of minor genus of Pseudonocardiaceae.</title>
        <authorList>
            <person name="Rebets Y."/>
            <person name="Tokovenko B."/>
            <person name="Lushchyk I."/>
            <person name="Ruckert C."/>
            <person name="Zaburannyi N."/>
            <person name="Bechthold A."/>
            <person name="Kalinowski J."/>
            <person name="Luzhetskyy A."/>
        </authorList>
    </citation>
    <scope>NUCLEOTIDE SEQUENCE [LARGE SCALE GENOMIC DNA]</scope>
    <source>
        <strain evidence="3">DSM 43870</strain>
    </source>
</reference>
<sequence>MSKRTRTLFSLVMAAGLVVGAGTAARAGTPPRDTGAVYLAAELSGANEVPAAAKRGRGVAVLRVQGDQVSYAIQWTGVTAPTAGHVHLGAKGVNGAVEVPFFGAGIPSGVTAVLGHVTVPDKALLTSLRTDPAGHYANLHTAEFPSGALRGQFRRLEHPVDLAKVLRVGSIAAQGGGDQELAGGDPDGGATAQFDAEGGAVRYSLTWSGVGQPTKGHIHKGGPGVDGGVVVDLFAAPNGLPGSITGLAGSVTGVPEAIAHGIENSPEQYYVNLHNAEFPGGAVRGQLYDVDEADSDLPGF</sequence>
<dbReference type="Pfam" id="PF07452">
    <property type="entry name" value="CHRD"/>
    <property type="match status" value="2"/>
</dbReference>
<evidence type="ECO:0000313" key="3">
    <source>
        <dbReference type="EMBL" id="AHH94812.1"/>
    </source>
</evidence>
<feature type="domain" description="CHRD" evidence="2">
    <location>
        <begin position="37"/>
        <end position="155"/>
    </location>
</feature>
<dbReference type="HOGENOM" id="CLU_874125_0_0_11"/>
<feature type="chain" id="PRO_5039593412" description="CHRD domain-containing protein" evidence="1">
    <location>
        <begin position="25"/>
        <end position="300"/>
    </location>
</feature>
<dbReference type="KEGG" id="kal:KALB_1439"/>
<dbReference type="eggNOG" id="COG2931">
    <property type="taxonomic scope" value="Bacteria"/>
</dbReference>
<evidence type="ECO:0000256" key="1">
    <source>
        <dbReference type="SAM" id="SignalP"/>
    </source>
</evidence>
<dbReference type="SMART" id="SM00754">
    <property type="entry name" value="CHRD"/>
    <property type="match status" value="2"/>
</dbReference>
<keyword evidence="4" id="KW-1185">Reference proteome</keyword>
<dbReference type="AlphaFoldDB" id="W5W1T0"/>
<evidence type="ECO:0000313" key="4">
    <source>
        <dbReference type="Proteomes" id="UP000019225"/>
    </source>
</evidence>
<proteinExistence type="predicted"/>
<dbReference type="InterPro" id="IPR010895">
    <property type="entry name" value="CHRD"/>
</dbReference>
<dbReference type="OrthoDB" id="8901345at2"/>
<dbReference type="Proteomes" id="UP000019225">
    <property type="component" value="Chromosome"/>
</dbReference>
<gene>
    <name evidence="3" type="ORF">KALB_1439</name>
</gene>
<dbReference type="EMBL" id="CP007155">
    <property type="protein sequence ID" value="AHH94812.1"/>
    <property type="molecule type" value="Genomic_DNA"/>
</dbReference>
<protein>
    <recommendedName>
        <fullName evidence="2">CHRD domain-containing protein</fullName>
    </recommendedName>
</protein>
<dbReference type="PATRIC" id="fig|1449976.3.peg.1448"/>